<organism evidence="2 3">
    <name type="scientific">Desulfovibrio litoralis DSM 11393</name>
    <dbReference type="NCBI Taxonomy" id="1121455"/>
    <lineage>
        <taxon>Bacteria</taxon>
        <taxon>Pseudomonadati</taxon>
        <taxon>Thermodesulfobacteriota</taxon>
        <taxon>Desulfovibrionia</taxon>
        <taxon>Desulfovibrionales</taxon>
        <taxon>Desulfovibrionaceae</taxon>
        <taxon>Desulfovibrio</taxon>
    </lineage>
</organism>
<protein>
    <recommendedName>
        <fullName evidence="4">DUF4156 domain-containing protein</fullName>
    </recommendedName>
</protein>
<dbReference type="Pfam" id="PF13698">
    <property type="entry name" value="DUF4156"/>
    <property type="match status" value="1"/>
</dbReference>
<keyword evidence="3" id="KW-1185">Reference proteome</keyword>
<reference evidence="2 3" key="1">
    <citation type="submission" date="2016-12" db="EMBL/GenBank/DDBJ databases">
        <authorList>
            <person name="Song W.-J."/>
            <person name="Kurnit D.M."/>
        </authorList>
    </citation>
    <scope>NUCLEOTIDE SEQUENCE [LARGE SCALE GENOMIC DNA]</scope>
    <source>
        <strain evidence="2 3">DSM 11393</strain>
    </source>
</reference>
<accession>A0A1M7T884</accession>
<evidence type="ECO:0000256" key="1">
    <source>
        <dbReference type="SAM" id="SignalP"/>
    </source>
</evidence>
<sequence>MKKVLLLLLCVVGVFCLAGCAAKTVSPDGLKVKIVYEKPQGDCTELGEVVGTQGNWFTGGMTPNKQLVEGARNDMRNEAGKMGATHVWLRDLSAHTGAYSETVNALGIGVAYRCQ</sequence>
<evidence type="ECO:0008006" key="4">
    <source>
        <dbReference type="Google" id="ProtNLM"/>
    </source>
</evidence>
<dbReference type="Proteomes" id="UP000186469">
    <property type="component" value="Unassembled WGS sequence"/>
</dbReference>
<evidence type="ECO:0000313" key="2">
    <source>
        <dbReference type="EMBL" id="SHN66929.1"/>
    </source>
</evidence>
<feature type="chain" id="PRO_5012726313" description="DUF4156 domain-containing protein" evidence="1">
    <location>
        <begin position="22"/>
        <end position="115"/>
    </location>
</feature>
<proteinExistence type="predicted"/>
<feature type="signal peptide" evidence="1">
    <location>
        <begin position="1"/>
        <end position="21"/>
    </location>
</feature>
<dbReference type="AlphaFoldDB" id="A0A1M7T884"/>
<dbReference type="STRING" id="1121455.SAMN02745728_01711"/>
<evidence type="ECO:0000313" key="3">
    <source>
        <dbReference type="Proteomes" id="UP000186469"/>
    </source>
</evidence>
<dbReference type="InterPro" id="IPR025294">
    <property type="entry name" value="DUF4156"/>
</dbReference>
<gene>
    <name evidence="2" type="ORF">SAMN02745728_01711</name>
</gene>
<dbReference type="RefSeq" id="WP_072697403.1">
    <property type="nucleotide sequence ID" value="NZ_FRDI01000008.1"/>
</dbReference>
<dbReference type="OrthoDB" id="5516561at2"/>
<dbReference type="EMBL" id="FRDI01000008">
    <property type="protein sequence ID" value="SHN66929.1"/>
    <property type="molecule type" value="Genomic_DNA"/>
</dbReference>
<name>A0A1M7T884_9BACT</name>
<keyword evidence="1" id="KW-0732">Signal</keyword>